<dbReference type="RefSeq" id="XP_064730075.1">
    <property type="nucleotide sequence ID" value="XM_064874353.1"/>
</dbReference>
<evidence type="ECO:0000256" key="4">
    <source>
        <dbReference type="ARBA" id="ARBA00023125"/>
    </source>
</evidence>
<keyword evidence="10" id="KW-1185">Reference proteome</keyword>
<dbReference type="InterPro" id="IPR001138">
    <property type="entry name" value="Zn2Cys6_DnaBD"/>
</dbReference>
<dbReference type="PROSITE" id="PS00463">
    <property type="entry name" value="ZN2_CY6_FUNGAL_1"/>
    <property type="match status" value="1"/>
</dbReference>
<keyword evidence="2" id="KW-0479">Metal-binding</keyword>
<gene>
    <name evidence="9" type="ORF">PMZ80_005936</name>
</gene>
<comment type="subcellular location">
    <subcellularLocation>
        <location evidence="1">Nucleus</location>
    </subcellularLocation>
</comment>
<evidence type="ECO:0000313" key="9">
    <source>
        <dbReference type="EMBL" id="KAK5941985.1"/>
    </source>
</evidence>
<evidence type="ECO:0000256" key="3">
    <source>
        <dbReference type="ARBA" id="ARBA00023015"/>
    </source>
</evidence>
<evidence type="ECO:0000256" key="6">
    <source>
        <dbReference type="ARBA" id="ARBA00023242"/>
    </source>
</evidence>
<evidence type="ECO:0000256" key="7">
    <source>
        <dbReference type="SAM" id="MobiDB-lite"/>
    </source>
</evidence>
<dbReference type="InterPro" id="IPR036864">
    <property type="entry name" value="Zn2-C6_fun-type_DNA-bd_sf"/>
</dbReference>
<keyword evidence="6" id="KW-0539">Nucleus</keyword>
<sequence length="617" mass="68426">MTNAAAVSPGPSLAALSPALKIVPGIANDSILLECQLRLMRKHQAMSTEGSEDSQATTRSRTVCALCRQRKTKCDRQLPKCGFCIKAKVECQYLPQAKKRGLRAGYVAELESRLEALERQMELIRNQPAAGPATPKVHSGSQAHLCSPMSTSHASNPQPRTAEVANVITDTNAAVADMMTLPLSYFYTLADAWFNDEHRWAPILRHDHIQASLRALPNPVDHIPDVALRAVITLKITYSSPAIALGYVGRRRLSMHLRSQVLVEAMAKPSLSSIQALFIIALLDCGSDDIPSTFNIMSMCRRTGEHIGLFRQLLLRIESLSPAQVGPPSRESAEDNIPIAMTWCILAVDAVSSLGVSWRDSSAALADHLLSVAYLSAPDFRESLSTHIHLCAIGLQPVHEFFFAYANGEHRVLEDQALTITEDMYQNLMSYINGMPAPHYTILEDGAVDYNINYIFSKHLSNGAVIMIYQRYVFDEAGDVQLARERCMSSYHQIVDIIRNISDADTEINSPTFVNFIAVAARFKIVLDRALGQPRDASFDLLMHGINMCGRRWPLARRVDIVLRAAIVEADTGLSSGLPEEFWDLKRSEHDISESMKRWVSEYRPSLHAGYLIGPYA</sequence>
<dbReference type="CDD" id="cd00067">
    <property type="entry name" value="GAL4"/>
    <property type="match status" value="1"/>
</dbReference>
<dbReference type="Gene3D" id="4.10.240.10">
    <property type="entry name" value="Zn(2)-C6 fungal-type DNA-binding domain"/>
    <property type="match status" value="1"/>
</dbReference>
<reference evidence="9 10" key="1">
    <citation type="journal article" date="2023" name="Res Sq">
        <title>Genomic and morphological characterization of Knufia obscura isolated from the Mars 2020 spacecraft assembly facility.</title>
        <authorList>
            <person name="Chander A.M."/>
            <person name="Teixeira M.M."/>
            <person name="Singh N.K."/>
            <person name="Williams M.P."/>
            <person name="Parker C.W."/>
            <person name="Leo P."/>
            <person name="Stajich J.E."/>
            <person name="Torok T."/>
            <person name="Tighe S."/>
            <person name="Mason C.E."/>
            <person name="Venkateswaran K."/>
        </authorList>
    </citation>
    <scope>NUCLEOTIDE SEQUENCE [LARGE SCALE GENOMIC DNA]</scope>
    <source>
        <strain evidence="9 10">CCFEE 5817</strain>
    </source>
</reference>
<feature type="region of interest" description="Disordered" evidence="7">
    <location>
        <begin position="129"/>
        <end position="158"/>
    </location>
</feature>
<dbReference type="InterPro" id="IPR050815">
    <property type="entry name" value="TF_fung"/>
</dbReference>
<dbReference type="GeneID" id="89999385"/>
<evidence type="ECO:0000256" key="1">
    <source>
        <dbReference type="ARBA" id="ARBA00004123"/>
    </source>
</evidence>
<keyword evidence="5" id="KW-0804">Transcription</keyword>
<keyword evidence="4" id="KW-0238">DNA-binding</keyword>
<organism evidence="9 10">
    <name type="scientific">Knufia obscura</name>
    <dbReference type="NCBI Taxonomy" id="1635080"/>
    <lineage>
        <taxon>Eukaryota</taxon>
        <taxon>Fungi</taxon>
        <taxon>Dikarya</taxon>
        <taxon>Ascomycota</taxon>
        <taxon>Pezizomycotina</taxon>
        <taxon>Eurotiomycetes</taxon>
        <taxon>Chaetothyriomycetidae</taxon>
        <taxon>Chaetothyriales</taxon>
        <taxon>Trichomeriaceae</taxon>
        <taxon>Knufia</taxon>
    </lineage>
</organism>
<dbReference type="Proteomes" id="UP001334248">
    <property type="component" value="Unassembled WGS sequence"/>
</dbReference>
<dbReference type="SMART" id="SM00066">
    <property type="entry name" value="GAL4"/>
    <property type="match status" value="1"/>
</dbReference>
<keyword evidence="3" id="KW-0805">Transcription regulation</keyword>
<accession>A0ABR0RN10</accession>
<name>A0ABR0RN10_9EURO</name>
<feature type="domain" description="Zn(2)-C6 fungal-type" evidence="8">
    <location>
        <begin position="63"/>
        <end position="93"/>
    </location>
</feature>
<dbReference type="CDD" id="cd12148">
    <property type="entry name" value="fungal_TF_MHR"/>
    <property type="match status" value="1"/>
</dbReference>
<dbReference type="SUPFAM" id="SSF57701">
    <property type="entry name" value="Zn2/Cys6 DNA-binding domain"/>
    <property type="match status" value="1"/>
</dbReference>
<proteinExistence type="predicted"/>
<dbReference type="PROSITE" id="PS50048">
    <property type="entry name" value="ZN2_CY6_FUNGAL_2"/>
    <property type="match status" value="1"/>
</dbReference>
<dbReference type="PANTHER" id="PTHR47338">
    <property type="entry name" value="ZN(II)2CYS6 TRANSCRIPTION FACTOR (EUROFUNG)-RELATED"/>
    <property type="match status" value="1"/>
</dbReference>
<evidence type="ECO:0000256" key="2">
    <source>
        <dbReference type="ARBA" id="ARBA00022723"/>
    </source>
</evidence>
<evidence type="ECO:0000256" key="5">
    <source>
        <dbReference type="ARBA" id="ARBA00023163"/>
    </source>
</evidence>
<dbReference type="EMBL" id="JAVHJV010000006">
    <property type="protein sequence ID" value="KAK5941985.1"/>
    <property type="molecule type" value="Genomic_DNA"/>
</dbReference>
<evidence type="ECO:0000259" key="8">
    <source>
        <dbReference type="PROSITE" id="PS50048"/>
    </source>
</evidence>
<protein>
    <recommendedName>
        <fullName evidence="8">Zn(2)-C6 fungal-type domain-containing protein</fullName>
    </recommendedName>
</protein>
<feature type="compositionally biased region" description="Polar residues" evidence="7">
    <location>
        <begin position="139"/>
        <end position="158"/>
    </location>
</feature>
<evidence type="ECO:0000313" key="10">
    <source>
        <dbReference type="Proteomes" id="UP001334248"/>
    </source>
</evidence>
<dbReference type="PANTHER" id="PTHR47338:SF20">
    <property type="entry name" value="ZN(II)2CYS6 TRANSCRIPTION FACTOR (EUROFUNG)"/>
    <property type="match status" value="1"/>
</dbReference>
<comment type="caution">
    <text evidence="9">The sequence shown here is derived from an EMBL/GenBank/DDBJ whole genome shotgun (WGS) entry which is preliminary data.</text>
</comment>
<dbReference type="Pfam" id="PF00172">
    <property type="entry name" value="Zn_clus"/>
    <property type="match status" value="1"/>
</dbReference>